<sequence>MNLFNKVFVLAKGGVCIYSGRPEDMRNNLKQKINIEFEMEKPPIEKYLEIACKGIRNDLVRRLADSTLYEEHETIDSLVDNLKFQSNGIRQRRKQFEFGDLSLQLYRMFMITFVAEYRNFLMQFPFFFFMITITATFFDQNITHTEVCYSFDHDGTELLNVTCRDKLHAEALTENHKMNQWLNLTLISISIMCMSSLFFNPLLKVFRNEHRNQWYSLGTFYCSFTIVRFIEMTIVACFIGTVAYFSIDHLYIDHYQMNWYRFGNFIYFIWLNNCFQQSFGYLICLIFLDKVEVAVLTSYLLVISEQFFTGYMFNPYKMKNMPSLFLRLSELLSFKTSSDGLMYTIYALNRCEDETNVSFVLDDFGVNVKTVYNDSYFLMINIILVRLLSFIIMIFHFSGFIKTINFKKSTKSDSIKSINYGELSSSEENIENLNKTVRIKKEEELGFEDFSRNKIIVAW</sequence>
<evidence type="ECO:0000256" key="2">
    <source>
        <dbReference type="ARBA" id="ARBA00022448"/>
    </source>
</evidence>
<feature type="transmembrane region" description="Helical" evidence="6">
    <location>
        <begin position="120"/>
        <end position="138"/>
    </location>
</feature>
<dbReference type="EMBL" id="MUJZ01069256">
    <property type="protein sequence ID" value="OTF69686.1"/>
    <property type="molecule type" value="Genomic_DNA"/>
</dbReference>
<dbReference type="OrthoDB" id="6489438at2759"/>
<evidence type="ECO:0000313" key="9">
    <source>
        <dbReference type="Proteomes" id="UP000194236"/>
    </source>
</evidence>
<dbReference type="InterPro" id="IPR050352">
    <property type="entry name" value="ABCG_transporters"/>
</dbReference>
<feature type="domain" description="ABC-2 type transporter transmembrane" evidence="7">
    <location>
        <begin position="185"/>
        <end position="345"/>
    </location>
</feature>
<dbReference type="InterPro" id="IPR013525">
    <property type="entry name" value="ABC2_TM"/>
</dbReference>
<feature type="transmembrane region" description="Helical" evidence="6">
    <location>
        <begin position="265"/>
        <end position="288"/>
    </location>
</feature>
<keyword evidence="2" id="KW-0813">Transport</keyword>
<evidence type="ECO:0000256" key="4">
    <source>
        <dbReference type="ARBA" id="ARBA00022989"/>
    </source>
</evidence>
<gene>
    <name evidence="8" type="ORF">BLA29_005076</name>
</gene>
<dbReference type="GO" id="GO:0140359">
    <property type="term" value="F:ABC-type transporter activity"/>
    <property type="evidence" value="ECO:0007669"/>
    <property type="project" value="InterPro"/>
</dbReference>
<evidence type="ECO:0000256" key="5">
    <source>
        <dbReference type="ARBA" id="ARBA00023136"/>
    </source>
</evidence>
<dbReference type="PANTHER" id="PTHR48041">
    <property type="entry name" value="ABC TRANSPORTER G FAMILY MEMBER 28"/>
    <property type="match status" value="1"/>
</dbReference>
<evidence type="ECO:0000259" key="7">
    <source>
        <dbReference type="Pfam" id="PF01061"/>
    </source>
</evidence>
<dbReference type="AlphaFoldDB" id="A0A1Y3AQD8"/>
<dbReference type="Proteomes" id="UP000194236">
    <property type="component" value="Unassembled WGS sequence"/>
</dbReference>
<evidence type="ECO:0000256" key="1">
    <source>
        <dbReference type="ARBA" id="ARBA00004141"/>
    </source>
</evidence>
<accession>A0A1Y3AQD8</accession>
<dbReference type="GO" id="GO:0005886">
    <property type="term" value="C:plasma membrane"/>
    <property type="evidence" value="ECO:0007669"/>
    <property type="project" value="TreeGrafter"/>
</dbReference>
<comment type="subcellular location">
    <subcellularLocation>
        <location evidence="1">Membrane</location>
        <topology evidence="1">Multi-pass membrane protein</topology>
    </subcellularLocation>
</comment>
<organism evidence="8 9">
    <name type="scientific">Euroglyphus maynei</name>
    <name type="common">Mayne's house dust mite</name>
    <dbReference type="NCBI Taxonomy" id="6958"/>
    <lineage>
        <taxon>Eukaryota</taxon>
        <taxon>Metazoa</taxon>
        <taxon>Ecdysozoa</taxon>
        <taxon>Arthropoda</taxon>
        <taxon>Chelicerata</taxon>
        <taxon>Arachnida</taxon>
        <taxon>Acari</taxon>
        <taxon>Acariformes</taxon>
        <taxon>Sarcoptiformes</taxon>
        <taxon>Astigmata</taxon>
        <taxon>Psoroptidia</taxon>
        <taxon>Analgoidea</taxon>
        <taxon>Pyroglyphidae</taxon>
        <taxon>Pyroglyphinae</taxon>
        <taxon>Euroglyphus</taxon>
    </lineage>
</organism>
<feature type="transmembrane region" description="Helical" evidence="6">
    <location>
        <begin position="220"/>
        <end position="245"/>
    </location>
</feature>
<evidence type="ECO:0000256" key="6">
    <source>
        <dbReference type="SAM" id="Phobius"/>
    </source>
</evidence>
<evidence type="ECO:0000313" key="8">
    <source>
        <dbReference type="EMBL" id="OTF69686.1"/>
    </source>
</evidence>
<keyword evidence="4 6" id="KW-1133">Transmembrane helix</keyword>
<name>A0A1Y3AQD8_EURMA</name>
<dbReference type="Pfam" id="PF01061">
    <property type="entry name" value="ABC2_membrane"/>
    <property type="match status" value="1"/>
</dbReference>
<keyword evidence="5 6" id="KW-0472">Membrane</keyword>
<reference evidence="8 9" key="1">
    <citation type="submission" date="2017-03" db="EMBL/GenBank/DDBJ databases">
        <title>Genome Survey of Euroglyphus maynei.</title>
        <authorList>
            <person name="Arlian L.G."/>
            <person name="Morgan M.S."/>
            <person name="Rider S.D."/>
        </authorList>
    </citation>
    <scope>NUCLEOTIDE SEQUENCE [LARGE SCALE GENOMIC DNA]</scope>
    <source>
        <strain evidence="8">Arlian Lab</strain>
        <tissue evidence="8">Whole body</tissue>
    </source>
</reference>
<keyword evidence="9" id="KW-1185">Reference proteome</keyword>
<feature type="non-terminal residue" evidence="8">
    <location>
        <position position="459"/>
    </location>
</feature>
<feature type="transmembrane region" description="Helical" evidence="6">
    <location>
        <begin position="376"/>
        <end position="401"/>
    </location>
</feature>
<feature type="transmembrane region" description="Helical" evidence="6">
    <location>
        <begin position="293"/>
        <end position="313"/>
    </location>
</feature>
<dbReference type="PANTHER" id="PTHR48041:SF61">
    <property type="entry name" value="SD03967P"/>
    <property type="match status" value="1"/>
</dbReference>
<proteinExistence type="predicted"/>
<evidence type="ECO:0000256" key="3">
    <source>
        <dbReference type="ARBA" id="ARBA00022692"/>
    </source>
</evidence>
<comment type="caution">
    <text evidence="8">The sequence shown here is derived from an EMBL/GenBank/DDBJ whole genome shotgun (WGS) entry which is preliminary data.</text>
</comment>
<keyword evidence="3 6" id="KW-0812">Transmembrane</keyword>
<protein>
    <recommendedName>
        <fullName evidence="7">ABC-2 type transporter transmembrane domain-containing protein</fullName>
    </recommendedName>
</protein>
<feature type="transmembrane region" description="Helical" evidence="6">
    <location>
        <begin position="181"/>
        <end position="199"/>
    </location>
</feature>